<protein>
    <submittedName>
        <fullName evidence="3">Uncharacterized protein</fullName>
    </submittedName>
</protein>
<feature type="region of interest" description="Disordered" evidence="2">
    <location>
        <begin position="1"/>
        <end position="50"/>
    </location>
</feature>
<organism evidence="3 4">
    <name type="scientific">Emiliania huxleyi (strain CCMP1516)</name>
    <dbReference type="NCBI Taxonomy" id="280463"/>
    <lineage>
        <taxon>Eukaryota</taxon>
        <taxon>Haptista</taxon>
        <taxon>Haptophyta</taxon>
        <taxon>Prymnesiophyceae</taxon>
        <taxon>Isochrysidales</taxon>
        <taxon>Noelaerhabdaceae</taxon>
        <taxon>Emiliania</taxon>
    </lineage>
</organism>
<dbReference type="Proteomes" id="UP000013827">
    <property type="component" value="Unassembled WGS sequence"/>
</dbReference>
<dbReference type="EnsemblProtists" id="EOD13236">
    <property type="protein sequence ID" value="EOD13236"/>
    <property type="gene ID" value="EMIHUDRAFT_459589"/>
</dbReference>
<feature type="coiled-coil region" evidence="1">
    <location>
        <begin position="279"/>
        <end position="362"/>
    </location>
</feature>
<reference evidence="4" key="1">
    <citation type="journal article" date="2013" name="Nature">
        <title>Pan genome of the phytoplankton Emiliania underpins its global distribution.</title>
        <authorList>
            <person name="Read B.A."/>
            <person name="Kegel J."/>
            <person name="Klute M.J."/>
            <person name="Kuo A."/>
            <person name="Lefebvre S.C."/>
            <person name="Maumus F."/>
            <person name="Mayer C."/>
            <person name="Miller J."/>
            <person name="Monier A."/>
            <person name="Salamov A."/>
            <person name="Young J."/>
            <person name="Aguilar M."/>
            <person name="Claverie J.M."/>
            <person name="Frickenhaus S."/>
            <person name="Gonzalez K."/>
            <person name="Herman E.K."/>
            <person name="Lin Y.C."/>
            <person name="Napier J."/>
            <person name="Ogata H."/>
            <person name="Sarno A.F."/>
            <person name="Shmutz J."/>
            <person name="Schroeder D."/>
            <person name="de Vargas C."/>
            <person name="Verret F."/>
            <person name="von Dassow P."/>
            <person name="Valentin K."/>
            <person name="Van de Peer Y."/>
            <person name="Wheeler G."/>
            <person name="Dacks J.B."/>
            <person name="Delwiche C.F."/>
            <person name="Dyhrman S.T."/>
            <person name="Glockner G."/>
            <person name="John U."/>
            <person name="Richards T."/>
            <person name="Worden A.Z."/>
            <person name="Zhang X."/>
            <person name="Grigoriev I.V."/>
            <person name="Allen A.E."/>
            <person name="Bidle K."/>
            <person name="Borodovsky M."/>
            <person name="Bowler C."/>
            <person name="Brownlee C."/>
            <person name="Cock J.M."/>
            <person name="Elias M."/>
            <person name="Gladyshev V.N."/>
            <person name="Groth M."/>
            <person name="Guda C."/>
            <person name="Hadaegh A."/>
            <person name="Iglesias-Rodriguez M.D."/>
            <person name="Jenkins J."/>
            <person name="Jones B.M."/>
            <person name="Lawson T."/>
            <person name="Leese F."/>
            <person name="Lindquist E."/>
            <person name="Lobanov A."/>
            <person name="Lomsadze A."/>
            <person name="Malik S.B."/>
            <person name="Marsh M.E."/>
            <person name="Mackinder L."/>
            <person name="Mock T."/>
            <person name="Mueller-Roeber B."/>
            <person name="Pagarete A."/>
            <person name="Parker M."/>
            <person name="Probert I."/>
            <person name="Quesneville H."/>
            <person name="Raines C."/>
            <person name="Rensing S.A."/>
            <person name="Riano-Pachon D.M."/>
            <person name="Richier S."/>
            <person name="Rokitta S."/>
            <person name="Shiraiwa Y."/>
            <person name="Soanes D.M."/>
            <person name="van der Giezen M."/>
            <person name="Wahlund T.M."/>
            <person name="Williams B."/>
            <person name="Wilson W."/>
            <person name="Wolfe G."/>
            <person name="Wurch L.L."/>
        </authorList>
    </citation>
    <scope>NUCLEOTIDE SEQUENCE</scope>
</reference>
<feature type="coiled-coil region" evidence="1">
    <location>
        <begin position="388"/>
        <end position="415"/>
    </location>
</feature>
<dbReference type="PaxDb" id="2903-EOD13236"/>
<feature type="region of interest" description="Disordered" evidence="2">
    <location>
        <begin position="207"/>
        <end position="265"/>
    </location>
</feature>
<evidence type="ECO:0000313" key="4">
    <source>
        <dbReference type="Proteomes" id="UP000013827"/>
    </source>
</evidence>
<dbReference type="KEGG" id="ehx:EMIHUDRAFT_459589"/>
<keyword evidence="4" id="KW-1185">Reference proteome</keyword>
<feature type="compositionally biased region" description="Basic and acidic residues" evidence="2">
    <location>
        <begin position="242"/>
        <end position="259"/>
    </location>
</feature>
<dbReference type="HOGENOM" id="CLU_054127_0_0_1"/>
<keyword evidence="1" id="KW-0175">Coiled coil</keyword>
<feature type="compositionally biased region" description="Basic and acidic residues" evidence="2">
    <location>
        <begin position="218"/>
        <end position="235"/>
    </location>
</feature>
<dbReference type="GeneID" id="17259391"/>
<dbReference type="RefSeq" id="XP_005765665.1">
    <property type="nucleotide sequence ID" value="XM_005765608.1"/>
</dbReference>
<reference evidence="3" key="2">
    <citation type="submission" date="2024-10" db="UniProtKB">
        <authorList>
            <consortium name="EnsemblProtists"/>
        </authorList>
    </citation>
    <scope>IDENTIFICATION</scope>
</reference>
<name>A0A0D3IPQ1_EMIH1</name>
<accession>A0A0D3IPQ1</accession>
<evidence type="ECO:0000256" key="1">
    <source>
        <dbReference type="SAM" id="Coils"/>
    </source>
</evidence>
<evidence type="ECO:0000313" key="3">
    <source>
        <dbReference type="EnsemblProtists" id="EOD13236"/>
    </source>
</evidence>
<proteinExistence type="predicted"/>
<feature type="compositionally biased region" description="Pro residues" evidence="2">
    <location>
        <begin position="25"/>
        <end position="39"/>
    </location>
</feature>
<dbReference type="AlphaFoldDB" id="A0A0D3IPQ1"/>
<evidence type="ECO:0000256" key="2">
    <source>
        <dbReference type="SAM" id="MobiDB-lite"/>
    </source>
</evidence>
<dbReference type="Gene3D" id="1.10.287.950">
    <property type="entry name" value="Methyl-accepting chemotaxis protein"/>
    <property type="match status" value="1"/>
</dbReference>
<sequence length="420" mass="45989">MLSPPQLHPSMHQPPTYQQPHPYHHQPPYPQQHPPPHPPAAAFQPTAAGWGGSPLGTMELAAVRSQVAALAEENAHLRGVNSDLRETCSHLSSEMAKIKRAFGALSNLVDAEIEGVHSDAAKLRAEITPLKEARSALQAGADRQDAELTQTRALLEEHSRGAEEWARGLSADVETLRREAAERWRLCVEDARERSRATEELKAEVLAQAEAASSHTSGRSDSRTSDDPVIDREYHSAGCQQELREETARQREAHAEAGRKLASVEAAEEEVRKAGAKAVQSLMAEFQVLRAEAEEARKTTEQQAEQFMAISNRAGEIGSSLEEYGSQLRRAEDDVEACRASVRQAEARLQQSEEAAEELGQRFGEVGRALSGLQSQSREHKQAAGELRASLQASVKALEGSVAELEREMRTKVKHCQAGL</sequence>